<dbReference type="PROSITE" id="PS51199">
    <property type="entry name" value="SF4_HELICASE"/>
    <property type="match status" value="1"/>
</dbReference>
<dbReference type="PANTHER" id="PTHR30153:SF2">
    <property type="entry name" value="REPLICATIVE DNA HELICASE"/>
    <property type="match status" value="1"/>
</dbReference>
<dbReference type="Gene3D" id="3.40.50.300">
    <property type="entry name" value="P-loop containing nucleotide triphosphate hydrolases"/>
    <property type="match status" value="1"/>
</dbReference>
<dbReference type="InterPro" id="IPR007693">
    <property type="entry name" value="DNA_helicase_DnaB-like_N"/>
</dbReference>
<comment type="catalytic activity">
    <reaction evidence="10">
        <text>ATP + H2O = ADP + phosphate + H(+)</text>
        <dbReference type="Rhea" id="RHEA:13065"/>
        <dbReference type="ChEBI" id="CHEBI:15377"/>
        <dbReference type="ChEBI" id="CHEBI:15378"/>
        <dbReference type="ChEBI" id="CHEBI:30616"/>
        <dbReference type="ChEBI" id="CHEBI:43474"/>
        <dbReference type="ChEBI" id="CHEBI:456216"/>
        <dbReference type="EC" id="5.6.2.3"/>
    </reaction>
</comment>
<dbReference type="SUPFAM" id="SSF48024">
    <property type="entry name" value="N-terminal domain of DnaB helicase"/>
    <property type="match status" value="1"/>
</dbReference>
<evidence type="ECO:0000256" key="3">
    <source>
        <dbReference type="ARBA" id="ARBA00022741"/>
    </source>
</evidence>
<evidence type="ECO:0000313" key="12">
    <source>
        <dbReference type="EMBL" id="DAE29822.1"/>
    </source>
</evidence>
<evidence type="ECO:0000256" key="9">
    <source>
        <dbReference type="ARBA" id="ARBA00044969"/>
    </source>
</evidence>
<evidence type="ECO:0000259" key="11">
    <source>
        <dbReference type="PROSITE" id="PS51199"/>
    </source>
</evidence>
<proteinExistence type="inferred from homology"/>
<keyword evidence="5 12" id="KW-0347">Helicase</keyword>
<keyword evidence="8" id="KW-0413">Isomerase</keyword>
<evidence type="ECO:0000256" key="2">
    <source>
        <dbReference type="ARBA" id="ARBA00022705"/>
    </source>
</evidence>
<dbReference type="PANTHER" id="PTHR30153">
    <property type="entry name" value="REPLICATIVE DNA HELICASE DNAB"/>
    <property type="match status" value="1"/>
</dbReference>
<dbReference type="Pfam" id="PF00772">
    <property type="entry name" value="DnaB"/>
    <property type="match status" value="1"/>
</dbReference>
<protein>
    <recommendedName>
        <fullName evidence="9">DNA 5'-3' helicase</fullName>
        <ecNumber evidence="9">5.6.2.3</ecNumber>
    </recommendedName>
</protein>
<keyword evidence="4" id="KW-0378">Hydrolase</keyword>
<dbReference type="EMBL" id="BK059100">
    <property type="protein sequence ID" value="DAE29822.1"/>
    <property type="molecule type" value="Genomic_DNA"/>
</dbReference>
<evidence type="ECO:0000256" key="8">
    <source>
        <dbReference type="ARBA" id="ARBA00023235"/>
    </source>
</evidence>
<organism evidence="12">
    <name type="scientific">virus sp. ctqEG8</name>
    <dbReference type="NCBI Taxonomy" id="2827998"/>
    <lineage>
        <taxon>Viruses</taxon>
    </lineage>
</organism>
<evidence type="ECO:0000256" key="4">
    <source>
        <dbReference type="ARBA" id="ARBA00022801"/>
    </source>
</evidence>
<dbReference type="InterPro" id="IPR036185">
    <property type="entry name" value="DNA_heli_DnaB-like_N_sf"/>
</dbReference>
<evidence type="ECO:0000256" key="1">
    <source>
        <dbReference type="ARBA" id="ARBA00008428"/>
    </source>
</evidence>
<keyword evidence="3" id="KW-0547">Nucleotide-binding</keyword>
<dbReference type="SUPFAM" id="SSF52540">
    <property type="entry name" value="P-loop containing nucleoside triphosphate hydrolases"/>
    <property type="match status" value="1"/>
</dbReference>
<dbReference type="GO" id="GO:0005524">
    <property type="term" value="F:ATP binding"/>
    <property type="evidence" value="ECO:0007669"/>
    <property type="project" value="UniProtKB-KW"/>
</dbReference>
<dbReference type="GO" id="GO:0043139">
    <property type="term" value="F:5'-3' DNA helicase activity"/>
    <property type="evidence" value="ECO:0007669"/>
    <property type="project" value="UniProtKB-EC"/>
</dbReference>
<accession>A0A8S5REJ4</accession>
<dbReference type="GO" id="GO:0016787">
    <property type="term" value="F:hydrolase activity"/>
    <property type="evidence" value="ECO:0007669"/>
    <property type="project" value="UniProtKB-KW"/>
</dbReference>
<keyword evidence="7" id="KW-0238">DNA-binding</keyword>
<dbReference type="InterPro" id="IPR007694">
    <property type="entry name" value="DNA_helicase_DnaB-like_C"/>
</dbReference>
<dbReference type="Pfam" id="PF03796">
    <property type="entry name" value="DnaB_C"/>
    <property type="match status" value="1"/>
</dbReference>
<keyword evidence="2" id="KW-0235">DNA replication</keyword>
<evidence type="ECO:0000256" key="5">
    <source>
        <dbReference type="ARBA" id="ARBA00022806"/>
    </source>
</evidence>
<dbReference type="InterPro" id="IPR027417">
    <property type="entry name" value="P-loop_NTPase"/>
</dbReference>
<dbReference type="Gene3D" id="1.10.860.10">
    <property type="entry name" value="DNAb Helicase, Chain A"/>
    <property type="match status" value="1"/>
</dbReference>
<keyword evidence="6" id="KW-0067">ATP-binding</keyword>
<evidence type="ECO:0000256" key="7">
    <source>
        <dbReference type="ARBA" id="ARBA00023125"/>
    </source>
</evidence>
<name>A0A8S5REJ4_9VIRU</name>
<reference evidence="12" key="1">
    <citation type="journal article" date="2021" name="Proc. Natl. Acad. Sci. U.S.A.">
        <title>A Catalog of Tens of Thousands of Viruses from Human Metagenomes Reveals Hidden Associations with Chronic Diseases.</title>
        <authorList>
            <person name="Tisza M.J."/>
            <person name="Buck C.B."/>
        </authorList>
    </citation>
    <scope>NUCLEOTIDE SEQUENCE</scope>
    <source>
        <strain evidence="12">CtqEG8</strain>
    </source>
</reference>
<comment type="similarity">
    <text evidence="1">Belongs to the helicase family. DnaB subfamily.</text>
</comment>
<dbReference type="GO" id="GO:0003677">
    <property type="term" value="F:DNA binding"/>
    <property type="evidence" value="ECO:0007669"/>
    <property type="project" value="UniProtKB-KW"/>
</dbReference>
<dbReference type="EC" id="5.6.2.3" evidence="9"/>
<dbReference type="GO" id="GO:0006260">
    <property type="term" value="P:DNA replication"/>
    <property type="evidence" value="ECO:0007669"/>
    <property type="project" value="UniProtKB-KW"/>
</dbReference>
<dbReference type="InterPro" id="IPR016136">
    <property type="entry name" value="DNA_helicase_N/primase_C"/>
</dbReference>
<evidence type="ECO:0000256" key="10">
    <source>
        <dbReference type="ARBA" id="ARBA00048954"/>
    </source>
</evidence>
<feature type="domain" description="SF4 helicase" evidence="11">
    <location>
        <begin position="157"/>
        <end position="402"/>
    </location>
</feature>
<evidence type="ECO:0000256" key="6">
    <source>
        <dbReference type="ARBA" id="ARBA00022840"/>
    </source>
</evidence>
<sequence>MKGLDSETALIGCLLLEPKACCNEVFSEITAEMFFSDECREVFEVCQKAYFEKNGAYDIATISSRLNPELRTVALRYAETLPSVSNWKLYMNSVKDSYTTRTVVNRANEMVSAALTTSVSIADLQEMAESILVPFNGVKEAESTNAKSAVALFEQNQKSQPEYFKFGLPDLDDCSYVERGDLIVIGGRPSAGKTAISLNFMLHMAMKHKCVFFSFETSEAKVVDRMVAAYAGIPLAHIKKRCLTDEDKKRWNECKARFAQLDFEIVPSAGRTVQWVRNEAVRRGAEVVFVDYLTIVKSHGQGRYELTTNAINDLHVMAQNEHIVAVVLAQINRQGAQQPPTLADLKESGGIEEASDVIILLHNGYEDGYKVILGKNKEGRVGSIDCVFNAETQQIRQLGVDEDGFEDCSGQQLPF</sequence>